<keyword evidence="2" id="KW-1185">Reference proteome</keyword>
<dbReference type="InterPro" id="IPR012349">
    <property type="entry name" value="Split_barrel_FMN-bd"/>
</dbReference>
<dbReference type="Proteomes" id="UP001157034">
    <property type="component" value="Unassembled WGS sequence"/>
</dbReference>
<evidence type="ECO:0000313" key="1">
    <source>
        <dbReference type="EMBL" id="GMA96834.1"/>
    </source>
</evidence>
<organism evidence="1 2">
    <name type="scientific">Pseudolysinimonas kribbensis</name>
    <dbReference type="NCBI Taxonomy" id="433641"/>
    <lineage>
        <taxon>Bacteria</taxon>
        <taxon>Bacillati</taxon>
        <taxon>Actinomycetota</taxon>
        <taxon>Actinomycetes</taxon>
        <taxon>Micrococcales</taxon>
        <taxon>Microbacteriaceae</taxon>
        <taxon>Pseudolysinimonas</taxon>
    </lineage>
</organism>
<dbReference type="Gene3D" id="2.30.110.10">
    <property type="entry name" value="Electron Transport, Fmn-binding Protein, Chain A"/>
    <property type="match status" value="1"/>
</dbReference>
<evidence type="ECO:0008006" key="3">
    <source>
        <dbReference type="Google" id="ProtNLM"/>
    </source>
</evidence>
<sequence length="121" mass="13480">MLKHTINPIALRAARSGRGPFSLVRHVGRTTGTVFETPLILAEVPQGFVAELTYGENVSWYRNVVAAHGRCTIIRGGATFAIDRMDRLETAAGMRAFGAPRNLILRLLRRREFRLLHVAGR</sequence>
<proteinExistence type="predicted"/>
<comment type="caution">
    <text evidence="1">The sequence shown here is derived from an EMBL/GenBank/DDBJ whole genome shotgun (WGS) entry which is preliminary data.</text>
</comment>
<reference evidence="2" key="1">
    <citation type="journal article" date="2019" name="Int. J. Syst. Evol. Microbiol.">
        <title>The Global Catalogue of Microorganisms (GCM) 10K type strain sequencing project: providing services to taxonomists for standard genome sequencing and annotation.</title>
        <authorList>
            <consortium name="The Broad Institute Genomics Platform"/>
            <consortium name="The Broad Institute Genome Sequencing Center for Infectious Disease"/>
            <person name="Wu L."/>
            <person name="Ma J."/>
        </authorList>
    </citation>
    <scope>NUCLEOTIDE SEQUENCE [LARGE SCALE GENOMIC DNA]</scope>
    <source>
        <strain evidence="2">NBRC 108894</strain>
    </source>
</reference>
<protein>
    <recommendedName>
        <fullName evidence="3">DUF385 domain-containing protein</fullName>
    </recommendedName>
</protein>
<gene>
    <name evidence="1" type="ORF">GCM10025881_36580</name>
</gene>
<evidence type="ECO:0000313" key="2">
    <source>
        <dbReference type="Proteomes" id="UP001157034"/>
    </source>
</evidence>
<accession>A0ABQ6KCA3</accession>
<name>A0ABQ6KCA3_9MICO</name>
<dbReference type="EMBL" id="BSVB01000001">
    <property type="protein sequence ID" value="GMA96834.1"/>
    <property type="molecule type" value="Genomic_DNA"/>
</dbReference>